<dbReference type="Proteomes" id="UP001203665">
    <property type="component" value="Unassembled WGS sequence"/>
</dbReference>
<dbReference type="RefSeq" id="WP_251611700.1">
    <property type="nucleotide sequence ID" value="NZ_JAMQJY010000007.1"/>
</dbReference>
<dbReference type="InterPro" id="IPR024775">
    <property type="entry name" value="DinB-like"/>
</dbReference>
<accession>A0ABT0XPS1</accession>
<evidence type="ECO:0000313" key="3">
    <source>
        <dbReference type="Proteomes" id="UP001203665"/>
    </source>
</evidence>
<sequence>MRDLKTLHKMQPVTDILFAAIEENYQRLRLIVEGMNQQLLDFKGSTGTENSIAQLIKHLSYVDILWLYRFKDERLPEHLEIKYGPMLDLTGEIPLISEVSLHVLLEEYDQVIIELKDFCLRLSDSELERIVDYDGEQVTIRLGLWHLADHSRYHQAHINMLKKQYK</sequence>
<dbReference type="Pfam" id="PF12867">
    <property type="entry name" value="DinB_2"/>
    <property type="match status" value="1"/>
</dbReference>
<dbReference type="EMBL" id="JAMQJY010000007">
    <property type="protein sequence ID" value="MCM2677903.1"/>
    <property type="molecule type" value="Genomic_DNA"/>
</dbReference>
<feature type="domain" description="DinB-like" evidence="1">
    <location>
        <begin position="21"/>
        <end position="158"/>
    </location>
</feature>
<protein>
    <submittedName>
        <fullName evidence="2">DinB family protein</fullName>
    </submittedName>
</protein>
<dbReference type="SUPFAM" id="SSF109854">
    <property type="entry name" value="DinB/YfiT-like putative metalloenzymes"/>
    <property type="match status" value="1"/>
</dbReference>
<comment type="caution">
    <text evidence="2">The sequence shown here is derived from an EMBL/GenBank/DDBJ whole genome shotgun (WGS) entry which is preliminary data.</text>
</comment>
<evidence type="ECO:0000313" key="2">
    <source>
        <dbReference type="EMBL" id="MCM2677903.1"/>
    </source>
</evidence>
<gene>
    <name evidence="2" type="ORF">NDM98_22490</name>
</gene>
<keyword evidence="3" id="KW-1185">Reference proteome</keyword>
<reference evidence="2" key="1">
    <citation type="submission" date="2022-06" db="EMBL/GenBank/DDBJ databases">
        <title>Alkalicoccobacillus porphyridii sp. nov., isolated from a marine red alga, Porphyridium purpureum and reclassification of Shouchella plakortidis and Shouchella gibsonii as Alkalicoccobacillus plakortidis comb. nov. and Alkalicoccobacillus gibsonii comb. nov.</title>
        <authorList>
            <person name="Kim K.H."/>
            <person name="Lee J.K."/>
            <person name="Han D.M."/>
            <person name="Baek J.H."/>
            <person name="Jeon C.O."/>
        </authorList>
    </citation>
    <scope>NUCLEOTIDE SEQUENCE</scope>
    <source>
        <strain evidence="2">DSM 19153</strain>
    </source>
</reference>
<proteinExistence type="predicted"/>
<organism evidence="2 3">
    <name type="scientific">Alkalicoccobacillus plakortidis</name>
    <dbReference type="NCBI Taxonomy" id="444060"/>
    <lineage>
        <taxon>Bacteria</taxon>
        <taxon>Bacillati</taxon>
        <taxon>Bacillota</taxon>
        <taxon>Bacilli</taxon>
        <taxon>Bacillales</taxon>
        <taxon>Bacillaceae</taxon>
        <taxon>Alkalicoccobacillus</taxon>
    </lineage>
</organism>
<evidence type="ECO:0000259" key="1">
    <source>
        <dbReference type="Pfam" id="PF12867"/>
    </source>
</evidence>
<name>A0ABT0XPS1_9BACI</name>
<dbReference type="Gene3D" id="1.20.120.450">
    <property type="entry name" value="dinb family like domain"/>
    <property type="match status" value="1"/>
</dbReference>
<dbReference type="InterPro" id="IPR034660">
    <property type="entry name" value="DinB/YfiT-like"/>
</dbReference>